<dbReference type="OrthoDB" id="1489647at2"/>
<organism evidence="2 3">
    <name type="scientific">Flavobacterium restrictum</name>
    <dbReference type="NCBI Taxonomy" id="2594428"/>
    <lineage>
        <taxon>Bacteria</taxon>
        <taxon>Pseudomonadati</taxon>
        <taxon>Bacteroidota</taxon>
        <taxon>Flavobacteriia</taxon>
        <taxon>Flavobacteriales</taxon>
        <taxon>Flavobacteriaceae</taxon>
        <taxon>Flavobacterium</taxon>
    </lineage>
</organism>
<dbReference type="RefSeq" id="WP_144255244.1">
    <property type="nucleotide sequence ID" value="NZ_VJZT01000002.1"/>
</dbReference>
<keyword evidence="3" id="KW-1185">Reference proteome</keyword>
<gene>
    <name evidence="2" type="ORF">FNW21_02965</name>
</gene>
<accession>A0A553EAZ8</accession>
<name>A0A553EAZ8_9FLAO</name>
<protein>
    <recommendedName>
        <fullName evidence="4">Lipoprotein</fullName>
    </recommendedName>
</protein>
<sequence length="189" mass="21475">MKLFLGLILLTSIVSCSNESNLLESVSKSTSEDWIKKGVKLENPYSVKNMKLALQNLKNKNASSKSNVEAIDDNFEIEPTHLYVKFEPKSEEEEAVLKHDSSVVLFDYPLDYIFTEQVLDARPKLESSEVPNYYTAIPIDSEIASVAQYETLEELYIPEEDPYFGSNLTPTQKISDKKEKLLDQLLDEA</sequence>
<evidence type="ECO:0008006" key="4">
    <source>
        <dbReference type="Google" id="ProtNLM"/>
    </source>
</evidence>
<dbReference type="PROSITE" id="PS51257">
    <property type="entry name" value="PROKAR_LIPOPROTEIN"/>
    <property type="match status" value="1"/>
</dbReference>
<reference evidence="2 3" key="1">
    <citation type="submission" date="2019-07" db="EMBL/GenBank/DDBJ databases">
        <title>Novel species of Flavobacterium.</title>
        <authorList>
            <person name="Liu Q."/>
            <person name="Xin Y.-H."/>
        </authorList>
    </citation>
    <scope>NUCLEOTIDE SEQUENCE [LARGE SCALE GENOMIC DNA]</scope>
    <source>
        <strain evidence="2 3">LB1R34</strain>
    </source>
</reference>
<evidence type="ECO:0000256" key="1">
    <source>
        <dbReference type="SAM" id="Coils"/>
    </source>
</evidence>
<proteinExistence type="predicted"/>
<keyword evidence="1" id="KW-0175">Coiled coil</keyword>
<dbReference type="AlphaFoldDB" id="A0A553EAZ8"/>
<evidence type="ECO:0000313" key="3">
    <source>
        <dbReference type="Proteomes" id="UP000316371"/>
    </source>
</evidence>
<feature type="coiled-coil region" evidence="1">
    <location>
        <begin position="47"/>
        <end position="74"/>
    </location>
</feature>
<dbReference type="Proteomes" id="UP000316371">
    <property type="component" value="Unassembled WGS sequence"/>
</dbReference>
<dbReference type="EMBL" id="VJZT01000002">
    <property type="protein sequence ID" value="TRX42237.1"/>
    <property type="molecule type" value="Genomic_DNA"/>
</dbReference>
<evidence type="ECO:0000313" key="2">
    <source>
        <dbReference type="EMBL" id="TRX42237.1"/>
    </source>
</evidence>
<comment type="caution">
    <text evidence="2">The sequence shown here is derived from an EMBL/GenBank/DDBJ whole genome shotgun (WGS) entry which is preliminary data.</text>
</comment>